<dbReference type="AlphaFoldDB" id="A0AAD7Z5X6"/>
<comment type="similarity">
    <text evidence="2">Belongs to the glutamate-gated ion channel (TC 1.A.10.1) family.</text>
</comment>
<evidence type="ECO:0000256" key="3">
    <source>
        <dbReference type="ARBA" id="ARBA00022475"/>
    </source>
</evidence>
<dbReference type="Gene3D" id="1.10.287.70">
    <property type="match status" value="1"/>
</dbReference>
<dbReference type="GO" id="GO:0005886">
    <property type="term" value="C:plasma membrane"/>
    <property type="evidence" value="ECO:0007669"/>
    <property type="project" value="UniProtKB-SubCell"/>
</dbReference>
<dbReference type="Pfam" id="PF00060">
    <property type="entry name" value="Lig_chan"/>
    <property type="match status" value="1"/>
</dbReference>
<keyword evidence="8" id="KW-0325">Glycoprotein</keyword>
<dbReference type="PANTHER" id="PTHR42643">
    <property type="entry name" value="IONOTROPIC RECEPTOR 20A-RELATED"/>
    <property type="match status" value="1"/>
</dbReference>
<comment type="subcellular location">
    <subcellularLocation>
        <location evidence="1">Cell membrane</location>
        <topology evidence="1">Multi-pass membrane protein</topology>
    </subcellularLocation>
</comment>
<gene>
    <name evidence="11" type="ORF">L9F63_008145</name>
</gene>
<feature type="transmembrane region" description="Helical" evidence="9">
    <location>
        <begin position="20"/>
        <end position="39"/>
    </location>
</feature>
<evidence type="ECO:0000313" key="12">
    <source>
        <dbReference type="Proteomes" id="UP001233999"/>
    </source>
</evidence>
<evidence type="ECO:0000256" key="9">
    <source>
        <dbReference type="SAM" id="Phobius"/>
    </source>
</evidence>
<protein>
    <recommendedName>
        <fullName evidence="10">Ionotropic glutamate receptor C-terminal domain-containing protein</fullName>
    </recommendedName>
</protein>
<evidence type="ECO:0000256" key="1">
    <source>
        <dbReference type="ARBA" id="ARBA00004651"/>
    </source>
</evidence>
<keyword evidence="6 9" id="KW-0472">Membrane</keyword>
<keyword evidence="12" id="KW-1185">Reference proteome</keyword>
<feature type="transmembrane region" description="Helical" evidence="9">
    <location>
        <begin position="119"/>
        <end position="138"/>
    </location>
</feature>
<feature type="transmembrane region" description="Helical" evidence="9">
    <location>
        <begin position="314"/>
        <end position="339"/>
    </location>
</feature>
<feature type="domain" description="Ionotropic glutamate receptor C-terminal" evidence="10">
    <location>
        <begin position="58"/>
        <end position="322"/>
    </location>
</feature>
<feature type="transmembrane region" description="Helical" evidence="9">
    <location>
        <begin position="59"/>
        <end position="78"/>
    </location>
</feature>
<dbReference type="InterPro" id="IPR052192">
    <property type="entry name" value="Insect_Ionotropic_Sensory_Rcpt"/>
</dbReference>
<dbReference type="InterPro" id="IPR001320">
    <property type="entry name" value="Iontro_rcpt_C"/>
</dbReference>
<accession>A0AAD7Z5X6</accession>
<feature type="transmembrane region" description="Helical" evidence="9">
    <location>
        <begin position="90"/>
        <end position="107"/>
    </location>
</feature>
<dbReference type="PANTHER" id="PTHR42643:SF30">
    <property type="entry name" value="IONOTROPIC RECEPTOR 40A-RELATED"/>
    <property type="match status" value="1"/>
</dbReference>
<evidence type="ECO:0000256" key="7">
    <source>
        <dbReference type="ARBA" id="ARBA00023170"/>
    </source>
</evidence>
<dbReference type="GO" id="GO:0050906">
    <property type="term" value="P:detection of stimulus involved in sensory perception"/>
    <property type="evidence" value="ECO:0007669"/>
    <property type="project" value="UniProtKB-ARBA"/>
</dbReference>
<dbReference type="EMBL" id="JASPKZ010010269">
    <property type="protein sequence ID" value="KAJ9574684.1"/>
    <property type="molecule type" value="Genomic_DNA"/>
</dbReference>
<organism evidence="11 12">
    <name type="scientific">Diploptera punctata</name>
    <name type="common">Pacific beetle cockroach</name>
    <dbReference type="NCBI Taxonomy" id="6984"/>
    <lineage>
        <taxon>Eukaryota</taxon>
        <taxon>Metazoa</taxon>
        <taxon>Ecdysozoa</taxon>
        <taxon>Arthropoda</taxon>
        <taxon>Hexapoda</taxon>
        <taxon>Insecta</taxon>
        <taxon>Pterygota</taxon>
        <taxon>Neoptera</taxon>
        <taxon>Polyneoptera</taxon>
        <taxon>Dictyoptera</taxon>
        <taxon>Blattodea</taxon>
        <taxon>Blaberoidea</taxon>
        <taxon>Blaberidae</taxon>
        <taxon>Diplopterinae</taxon>
        <taxon>Diploptera</taxon>
    </lineage>
</organism>
<dbReference type="GO" id="GO:0015276">
    <property type="term" value="F:ligand-gated monoatomic ion channel activity"/>
    <property type="evidence" value="ECO:0007669"/>
    <property type="project" value="InterPro"/>
</dbReference>
<keyword evidence="5 9" id="KW-1133">Transmembrane helix</keyword>
<proteinExistence type="inferred from homology"/>
<evidence type="ECO:0000256" key="5">
    <source>
        <dbReference type="ARBA" id="ARBA00022989"/>
    </source>
</evidence>
<reference evidence="11" key="2">
    <citation type="submission" date="2023-05" db="EMBL/GenBank/DDBJ databases">
        <authorList>
            <person name="Fouks B."/>
        </authorList>
    </citation>
    <scope>NUCLEOTIDE SEQUENCE</scope>
    <source>
        <strain evidence="11">Stay&amp;Tobe</strain>
        <tissue evidence="11">Testes</tissue>
    </source>
</reference>
<evidence type="ECO:0000313" key="11">
    <source>
        <dbReference type="EMBL" id="KAJ9574684.1"/>
    </source>
</evidence>
<evidence type="ECO:0000259" key="10">
    <source>
        <dbReference type="Pfam" id="PF00060"/>
    </source>
</evidence>
<reference evidence="11" key="1">
    <citation type="journal article" date="2023" name="IScience">
        <title>Live-bearing cockroach genome reveals convergent evolutionary mechanisms linked to viviparity in insects and beyond.</title>
        <authorList>
            <person name="Fouks B."/>
            <person name="Harrison M.C."/>
            <person name="Mikhailova A.A."/>
            <person name="Marchal E."/>
            <person name="English S."/>
            <person name="Carruthers M."/>
            <person name="Jennings E.C."/>
            <person name="Chiamaka E.L."/>
            <person name="Frigard R.A."/>
            <person name="Pippel M."/>
            <person name="Attardo G.M."/>
            <person name="Benoit J.B."/>
            <person name="Bornberg-Bauer E."/>
            <person name="Tobe S.S."/>
        </authorList>
    </citation>
    <scope>NUCLEOTIDE SEQUENCE</scope>
    <source>
        <strain evidence="11">Stay&amp;Tobe</strain>
    </source>
</reference>
<keyword evidence="4 9" id="KW-0812">Transmembrane</keyword>
<sequence>MAKLGSNVINGLTNKEEDGIILNTIVSFPHLFYDIHWYVPCPKQYIRHGNIHKAFKPSLWLLLLSVFILSTLITVFIHKTVKADPSKYNEISYGFYSIWAILTSVSVPRMPASNKLRILFMMWVLFSMIISTVFQSFFTSYLIEPGTEKQISTLKEILNSNLTILGDAGMFFMWHVMETKGISELFKERGNKIKMLDNAIEEYFRIKNSVLAAIDLEMKIKLYRYARYMKTCNFLELSQIVHTINFIPYSPFYESYNTRIVQYFEGGIFKPLIDNFTSSTSFSSPNITQFEDKLKIEANQSDEYFILNFHHLNVAFYALIIGYVTSCVIFICEIFIVHYPKIA</sequence>
<evidence type="ECO:0000256" key="2">
    <source>
        <dbReference type="ARBA" id="ARBA00008685"/>
    </source>
</evidence>
<evidence type="ECO:0000256" key="6">
    <source>
        <dbReference type="ARBA" id="ARBA00023136"/>
    </source>
</evidence>
<comment type="caution">
    <text evidence="11">The sequence shown here is derived from an EMBL/GenBank/DDBJ whole genome shotgun (WGS) entry which is preliminary data.</text>
</comment>
<dbReference type="Proteomes" id="UP001233999">
    <property type="component" value="Unassembled WGS sequence"/>
</dbReference>
<evidence type="ECO:0000256" key="4">
    <source>
        <dbReference type="ARBA" id="ARBA00022692"/>
    </source>
</evidence>
<evidence type="ECO:0000256" key="8">
    <source>
        <dbReference type="ARBA" id="ARBA00023180"/>
    </source>
</evidence>
<keyword evidence="7" id="KW-0675">Receptor</keyword>
<name>A0AAD7Z5X6_DIPPU</name>
<keyword evidence="3" id="KW-1003">Cell membrane</keyword>